<name>A0A8H3YHC0_9TREE</name>
<comment type="caution">
    <text evidence="3">The sequence shown here is derived from an EMBL/GenBank/DDBJ whole genome shotgun (WGS) entry which is preliminary data.</text>
</comment>
<keyword evidence="4" id="KW-1185">Reference proteome</keyword>
<feature type="region of interest" description="Disordered" evidence="1">
    <location>
        <begin position="58"/>
        <end position="83"/>
    </location>
</feature>
<dbReference type="Proteomes" id="UP000620104">
    <property type="component" value="Unassembled WGS sequence"/>
</dbReference>
<proteinExistence type="predicted"/>
<dbReference type="Gene3D" id="2.60.260.40">
    <property type="entry name" value="q5lls5 like domains"/>
    <property type="match status" value="1"/>
</dbReference>
<dbReference type="AlphaFoldDB" id="A0A8H3YHC0"/>
<sequence length="156" mass="16714">MTALLQRIGAPSRSSSALKSLARCVTNSASKEVVGAAGSPKPSQAIPYQEADANTPKELWQAPNHPGTWSRGQNPRPHAMSGPRFEQKDLRFQAAPFAAMDAVAQDPIRLVDGRRATCDGGGGPLGHPKIFINLDKPGPKPCGYCGIRFEQAHHEH</sequence>
<dbReference type="PANTHER" id="PTHR13156">
    <property type="entry name" value="NADH-UBIQUINONE OXIDOREDUCTASE 13 KD-A SUBUNIT"/>
    <property type="match status" value="1"/>
</dbReference>
<organism evidence="3 4">
    <name type="scientific">Naganishia liquefaciens</name>
    <dbReference type="NCBI Taxonomy" id="104408"/>
    <lineage>
        <taxon>Eukaryota</taxon>
        <taxon>Fungi</taxon>
        <taxon>Dikarya</taxon>
        <taxon>Basidiomycota</taxon>
        <taxon>Agaricomycotina</taxon>
        <taxon>Tremellomycetes</taxon>
        <taxon>Filobasidiales</taxon>
        <taxon>Filobasidiaceae</taxon>
        <taxon>Naganishia</taxon>
    </lineage>
</organism>
<dbReference type="InterPro" id="IPR019401">
    <property type="entry name" value="Znf_CHCC"/>
</dbReference>
<protein>
    <recommendedName>
        <fullName evidence="2">Zinc finger CHCC-type domain-containing protein</fullName>
    </recommendedName>
</protein>
<dbReference type="OrthoDB" id="307899at2759"/>
<dbReference type="GO" id="GO:0005739">
    <property type="term" value="C:mitochondrion"/>
    <property type="evidence" value="ECO:0007669"/>
    <property type="project" value="GOC"/>
</dbReference>
<evidence type="ECO:0000313" key="3">
    <source>
        <dbReference type="EMBL" id="GHJ89694.1"/>
    </source>
</evidence>
<gene>
    <name evidence="3" type="ORF">NliqN6_6096</name>
</gene>
<evidence type="ECO:0000259" key="2">
    <source>
        <dbReference type="Pfam" id="PF10276"/>
    </source>
</evidence>
<dbReference type="Pfam" id="PF10276">
    <property type="entry name" value="zf-CHCC"/>
    <property type="match status" value="1"/>
</dbReference>
<evidence type="ECO:0000313" key="4">
    <source>
        <dbReference type="Proteomes" id="UP000620104"/>
    </source>
</evidence>
<dbReference type="EMBL" id="BLZA01000049">
    <property type="protein sequence ID" value="GHJ89694.1"/>
    <property type="molecule type" value="Genomic_DNA"/>
</dbReference>
<dbReference type="FunFam" id="2.60.260.40:FF:000003">
    <property type="entry name" value="NADH dehydrogenase [ubiquinone] iron-sulfur protein 6, mitochondrial"/>
    <property type="match status" value="1"/>
</dbReference>
<dbReference type="PANTHER" id="PTHR13156:SF0">
    <property type="entry name" value="NADH DEHYDROGENASE [UBIQUINONE] IRON-SULFUR PROTEIN 6, MITOCHONDRIAL"/>
    <property type="match status" value="1"/>
</dbReference>
<dbReference type="GO" id="GO:0006120">
    <property type="term" value="P:mitochondrial electron transport, NADH to ubiquinone"/>
    <property type="evidence" value="ECO:0007669"/>
    <property type="project" value="TreeGrafter"/>
</dbReference>
<accession>A0A8H3YHC0</accession>
<feature type="domain" description="Zinc finger CHCC-type" evidence="2">
    <location>
        <begin position="113"/>
        <end position="149"/>
    </location>
</feature>
<reference evidence="3" key="1">
    <citation type="submission" date="2020-07" db="EMBL/GenBank/DDBJ databases">
        <title>Draft Genome Sequence of a Deep-Sea Yeast, Naganishia (Cryptococcus) liquefaciens strain N6.</title>
        <authorList>
            <person name="Han Y.W."/>
            <person name="Kajitani R."/>
            <person name="Morimoto H."/>
            <person name="Parhat M."/>
            <person name="Tsubouchi H."/>
            <person name="Bakenova O."/>
            <person name="Ogata M."/>
            <person name="Argunhan B."/>
            <person name="Aoki R."/>
            <person name="Kajiwara S."/>
            <person name="Itoh T."/>
            <person name="Iwasaki H."/>
        </authorList>
    </citation>
    <scope>NUCLEOTIDE SEQUENCE</scope>
    <source>
        <strain evidence="3">N6</strain>
    </source>
</reference>
<evidence type="ECO:0000256" key="1">
    <source>
        <dbReference type="SAM" id="MobiDB-lite"/>
    </source>
</evidence>